<dbReference type="Pfam" id="PF04970">
    <property type="entry name" value="LRAT"/>
    <property type="match status" value="1"/>
</dbReference>
<dbReference type="InterPro" id="IPR051496">
    <property type="entry name" value="H-rev107_PLA/AT"/>
</dbReference>
<sequence length="185" mass="20971">MGASNSTPESYPAEKTECKSRVTEWIPYAQLRQYITPGDLIEIKRLNLGVTTICHWAVAVEVESDDCFVVNLTDDSVVHRERLSKITFDKNCRINNSHDEQCPPFEAEEVVKRAIGKVGQSELPYSLRENNCEHFAKYCRNGDTTSHQVLDNKYFLTAGDWIRGSINVSASVKGKVTGQEPERRF</sequence>
<dbReference type="GO" id="GO:0070292">
    <property type="term" value="P:N-acylphosphatidylethanolamine metabolic process"/>
    <property type="evidence" value="ECO:0007669"/>
    <property type="project" value="TreeGrafter"/>
</dbReference>
<evidence type="ECO:0000256" key="2">
    <source>
        <dbReference type="ARBA" id="ARBA00022679"/>
    </source>
</evidence>
<organism evidence="6 7">
    <name type="scientific">Panagrellus redivivus</name>
    <name type="common">Microworm</name>
    <dbReference type="NCBI Taxonomy" id="6233"/>
    <lineage>
        <taxon>Eukaryota</taxon>
        <taxon>Metazoa</taxon>
        <taxon>Ecdysozoa</taxon>
        <taxon>Nematoda</taxon>
        <taxon>Chromadorea</taxon>
        <taxon>Rhabditida</taxon>
        <taxon>Tylenchina</taxon>
        <taxon>Panagrolaimomorpha</taxon>
        <taxon>Panagrolaimoidea</taxon>
        <taxon>Panagrolaimidae</taxon>
        <taxon>Panagrellus</taxon>
    </lineage>
</organism>
<name>A0A7E4UPZ3_PANRE</name>
<keyword evidence="3" id="KW-0378">Hydrolase</keyword>
<accession>A0A7E4UPZ3</accession>
<reference evidence="6" key="1">
    <citation type="journal article" date="2013" name="Genetics">
        <title>The draft genome and transcriptome of Panagrellus redivivus are shaped by the harsh demands of a free-living lifestyle.</title>
        <authorList>
            <person name="Srinivasan J."/>
            <person name="Dillman A.R."/>
            <person name="Macchietto M.G."/>
            <person name="Heikkinen L."/>
            <person name="Lakso M."/>
            <person name="Fracchia K.M."/>
            <person name="Antoshechkin I."/>
            <person name="Mortazavi A."/>
            <person name="Wong G."/>
            <person name="Sternberg P.W."/>
        </authorList>
    </citation>
    <scope>NUCLEOTIDE SEQUENCE [LARGE SCALE GENOMIC DNA]</scope>
    <source>
        <strain evidence="6">MT8872</strain>
    </source>
</reference>
<keyword evidence="4" id="KW-0443">Lipid metabolism</keyword>
<evidence type="ECO:0000259" key="5">
    <source>
        <dbReference type="PROSITE" id="PS51934"/>
    </source>
</evidence>
<dbReference type="GO" id="GO:0016410">
    <property type="term" value="F:N-acyltransferase activity"/>
    <property type="evidence" value="ECO:0007669"/>
    <property type="project" value="TreeGrafter"/>
</dbReference>
<dbReference type="PANTHER" id="PTHR13943">
    <property type="entry name" value="HRAS-LIKE SUPPRESSOR - RELATED"/>
    <property type="match status" value="1"/>
</dbReference>
<evidence type="ECO:0000313" key="7">
    <source>
        <dbReference type="WBParaSite" id="Pan_g11076.t1"/>
    </source>
</evidence>
<dbReference type="InterPro" id="IPR007053">
    <property type="entry name" value="LRAT_dom"/>
</dbReference>
<feature type="domain" description="LRAT" evidence="5">
    <location>
        <begin position="1"/>
        <end position="148"/>
    </location>
</feature>
<comment type="similarity">
    <text evidence="1">Belongs to the H-rev107 family.</text>
</comment>
<dbReference type="GO" id="GO:0008970">
    <property type="term" value="F:phospholipase A1 activity"/>
    <property type="evidence" value="ECO:0007669"/>
    <property type="project" value="TreeGrafter"/>
</dbReference>
<dbReference type="GO" id="GO:0005737">
    <property type="term" value="C:cytoplasm"/>
    <property type="evidence" value="ECO:0007669"/>
    <property type="project" value="TreeGrafter"/>
</dbReference>
<proteinExistence type="inferred from homology"/>
<keyword evidence="2" id="KW-0808">Transferase</keyword>
<evidence type="ECO:0000313" key="6">
    <source>
        <dbReference type="Proteomes" id="UP000492821"/>
    </source>
</evidence>
<dbReference type="PROSITE" id="PS51934">
    <property type="entry name" value="LRAT"/>
    <property type="match status" value="1"/>
</dbReference>
<keyword evidence="6" id="KW-1185">Reference proteome</keyword>
<dbReference type="GO" id="GO:0004623">
    <property type="term" value="F:phospholipase A2 activity"/>
    <property type="evidence" value="ECO:0007669"/>
    <property type="project" value="TreeGrafter"/>
</dbReference>
<dbReference type="WBParaSite" id="Pan_g11076.t1">
    <property type="protein sequence ID" value="Pan_g11076.t1"/>
    <property type="gene ID" value="Pan_g11076"/>
</dbReference>
<evidence type="ECO:0000256" key="1">
    <source>
        <dbReference type="ARBA" id="ARBA00007824"/>
    </source>
</evidence>
<dbReference type="Gene3D" id="3.90.1720.10">
    <property type="entry name" value="endopeptidase domain like (from Nostoc punctiforme)"/>
    <property type="match status" value="1"/>
</dbReference>
<reference evidence="7" key="2">
    <citation type="submission" date="2020-10" db="UniProtKB">
        <authorList>
            <consortium name="WormBaseParasite"/>
        </authorList>
    </citation>
    <scope>IDENTIFICATION</scope>
</reference>
<dbReference type="Proteomes" id="UP000492821">
    <property type="component" value="Unassembled WGS sequence"/>
</dbReference>
<evidence type="ECO:0000256" key="3">
    <source>
        <dbReference type="ARBA" id="ARBA00022801"/>
    </source>
</evidence>
<protein>
    <submittedName>
        <fullName evidence="7">LRAT domain-containing protein</fullName>
    </submittedName>
</protein>
<dbReference type="PANTHER" id="PTHR13943:SF77">
    <property type="entry name" value="LRAT DOMAIN-CONTAINING PROTEIN"/>
    <property type="match status" value="1"/>
</dbReference>
<evidence type="ECO:0000256" key="4">
    <source>
        <dbReference type="ARBA" id="ARBA00023098"/>
    </source>
</evidence>
<dbReference type="AlphaFoldDB" id="A0A7E4UPZ3"/>